<dbReference type="Gene3D" id="3.50.80.20">
    <property type="entry name" value="D-Ala-D-Ala carboxypeptidase C, peptidase S13"/>
    <property type="match status" value="1"/>
</dbReference>
<feature type="chain" id="PRO_5001615598" evidence="3">
    <location>
        <begin position="27"/>
        <end position="483"/>
    </location>
</feature>
<dbReference type="PATRIC" id="fig|1280954.3.peg.338"/>
<evidence type="ECO:0000313" key="4">
    <source>
        <dbReference type="EMBL" id="KDA00077.1"/>
    </source>
</evidence>
<dbReference type="STRING" id="1280954.HPO_01647"/>
<dbReference type="OrthoDB" id="5372081at2"/>
<sequence>MNFPRLLKAITGAALMGLAACTTTPAEPPRPAPFAETEVAGVRWGAVVMTLDGREVFSLNADERFIPASNTKVFTTAAAFQYLAGLDVADPAAGTSLWLAPRGEGAAPDLVLMGAGDPMLADRPDCLNNCLHQLADAVAAAGITRVGDIIGDDTLLPAEPWGQGWSWNNFVWYYAAPVSALSVNENALSLIVAPGAAPGDPAAADWAAGDDLLTVDNQLITGLPGTEQTLRMGRVPGLEILRLTGSIPAGAAPRAYAVGMRDPAETAAFRLFRLLTERGVAVEGRMRARHEPAEFGAGQGAPVLIAQLTPPPLMDSLRRILVNSQNLHAELLLRRIALARGELSPEGGQEVLAALVAEAGLTPVEAELFDGSGLSSYNRVTPRGMAQFLQWAARQAWGEDWRGLMPVGGESGTLARRFRGTPLEGKVYAKTGSLHGVNALSGFMTARSGQTLIFAVYANDRPADAPSIIGEMDANLVRIAQEN</sequence>
<keyword evidence="2" id="KW-0378">Hydrolase</keyword>
<dbReference type="PANTHER" id="PTHR30023:SF0">
    <property type="entry name" value="PENICILLIN-SENSITIVE CARBOXYPEPTIDASE A"/>
    <property type="match status" value="1"/>
</dbReference>
<dbReference type="Pfam" id="PF02113">
    <property type="entry name" value="Peptidase_S13"/>
    <property type="match status" value="1"/>
</dbReference>
<keyword evidence="5" id="KW-1185">Reference proteome</keyword>
<evidence type="ECO:0000256" key="3">
    <source>
        <dbReference type="SAM" id="SignalP"/>
    </source>
</evidence>
<dbReference type="GO" id="GO:0000270">
    <property type="term" value="P:peptidoglycan metabolic process"/>
    <property type="evidence" value="ECO:0007669"/>
    <property type="project" value="TreeGrafter"/>
</dbReference>
<dbReference type="PROSITE" id="PS51257">
    <property type="entry name" value="PROKAR_LIPOPROTEIN"/>
    <property type="match status" value="1"/>
</dbReference>
<reference evidence="4 5" key="1">
    <citation type="journal article" date="2014" name="Antonie Van Leeuwenhoek">
        <title>Hyphomonas beringensis sp. nov. and Hyphomonas chukchiensis sp. nov., isolated from surface seawater of the Bering Sea and Chukchi Sea.</title>
        <authorList>
            <person name="Li C."/>
            <person name="Lai Q."/>
            <person name="Li G."/>
            <person name="Dong C."/>
            <person name="Wang J."/>
            <person name="Liao Y."/>
            <person name="Shao Z."/>
        </authorList>
    </citation>
    <scope>NUCLEOTIDE SEQUENCE [LARGE SCALE GENOMIC DNA]</scope>
    <source>
        <strain evidence="4 5">PS728</strain>
    </source>
</reference>
<evidence type="ECO:0000256" key="2">
    <source>
        <dbReference type="ARBA" id="ARBA00022801"/>
    </source>
</evidence>
<dbReference type="Gene3D" id="3.40.710.10">
    <property type="entry name" value="DD-peptidase/beta-lactamase superfamily"/>
    <property type="match status" value="2"/>
</dbReference>
<gene>
    <name evidence="4" type="ORF">HPO_01647</name>
</gene>
<organism evidence="4 5">
    <name type="scientific">Hyphomonas polymorpha PS728</name>
    <dbReference type="NCBI Taxonomy" id="1280954"/>
    <lineage>
        <taxon>Bacteria</taxon>
        <taxon>Pseudomonadati</taxon>
        <taxon>Pseudomonadota</taxon>
        <taxon>Alphaproteobacteria</taxon>
        <taxon>Hyphomonadales</taxon>
        <taxon>Hyphomonadaceae</taxon>
        <taxon>Hyphomonas</taxon>
    </lineage>
</organism>
<dbReference type="SUPFAM" id="SSF56601">
    <property type="entry name" value="beta-lactamase/transpeptidase-like"/>
    <property type="match status" value="1"/>
</dbReference>
<dbReference type="RefSeq" id="WP_035593763.1">
    <property type="nucleotide sequence ID" value="NZ_ARYM01000002.1"/>
</dbReference>
<dbReference type="Proteomes" id="UP000027100">
    <property type="component" value="Unassembled WGS sequence"/>
</dbReference>
<dbReference type="AlphaFoldDB" id="A0A062VC84"/>
<dbReference type="InterPro" id="IPR000667">
    <property type="entry name" value="Peptidase_S13"/>
</dbReference>
<dbReference type="eggNOG" id="COG2027">
    <property type="taxonomic scope" value="Bacteria"/>
</dbReference>
<name>A0A062VC84_9PROT</name>
<keyword evidence="4" id="KW-0645">Protease</keyword>
<evidence type="ECO:0000256" key="1">
    <source>
        <dbReference type="ARBA" id="ARBA00006096"/>
    </source>
</evidence>
<dbReference type="PRINTS" id="PR00922">
    <property type="entry name" value="DADACBPTASE3"/>
</dbReference>
<feature type="signal peptide" evidence="3">
    <location>
        <begin position="1"/>
        <end position="26"/>
    </location>
</feature>
<protein>
    <submittedName>
        <fullName evidence="4">D-alanyl-D-alanine carboxypeptidase/D-alanyl-D-alanine-endopeptidase</fullName>
    </submittedName>
</protein>
<comment type="similarity">
    <text evidence="1">Belongs to the peptidase S13 family.</text>
</comment>
<dbReference type="GO" id="GO:0006508">
    <property type="term" value="P:proteolysis"/>
    <property type="evidence" value="ECO:0007669"/>
    <property type="project" value="InterPro"/>
</dbReference>
<keyword evidence="4" id="KW-0121">Carboxypeptidase</keyword>
<dbReference type="PANTHER" id="PTHR30023">
    <property type="entry name" value="D-ALANYL-D-ALANINE CARBOXYPEPTIDASE"/>
    <property type="match status" value="1"/>
</dbReference>
<proteinExistence type="inferred from homology"/>
<dbReference type="NCBIfam" id="TIGR00666">
    <property type="entry name" value="PBP4"/>
    <property type="match status" value="1"/>
</dbReference>
<keyword evidence="3" id="KW-0732">Signal</keyword>
<comment type="caution">
    <text evidence="4">The sequence shown here is derived from an EMBL/GenBank/DDBJ whole genome shotgun (WGS) entry which is preliminary data.</text>
</comment>
<accession>A0A062VC84</accession>
<dbReference type="InterPro" id="IPR012338">
    <property type="entry name" value="Beta-lactam/transpept-like"/>
</dbReference>
<evidence type="ECO:0000313" key="5">
    <source>
        <dbReference type="Proteomes" id="UP000027100"/>
    </source>
</evidence>
<dbReference type="EMBL" id="ARYM01000002">
    <property type="protein sequence ID" value="KDA00077.1"/>
    <property type="molecule type" value="Genomic_DNA"/>
</dbReference>
<dbReference type="GO" id="GO:0004185">
    <property type="term" value="F:serine-type carboxypeptidase activity"/>
    <property type="evidence" value="ECO:0007669"/>
    <property type="project" value="InterPro"/>
</dbReference>